<feature type="domain" description="Telomere-associated protein Rif1 N-terminal" evidence="7">
    <location>
        <begin position="5"/>
        <end position="157"/>
    </location>
</feature>
<dbReference type="Pfam" id="PF12231">
    <property type="entry name" value="Rif1_N"/>
    <property type="match status" value="1"/>
</dbReference>
<organism evidence="8 9">
    <name type="scientific">Ridgeia piscesae</name>
    <name type="common">Tubeworm</name>
    <dbReference type="NCBI Taxonomy" id="27915"/>
    <lineage>
        <taxon>Eukaryota</taxon>
        <taxon>Metazoa</taxon>
        <taxon>Spiralia</taxon>
        <taxon>Lophotrochozoa</taxon>
        <taxon>Annelida</taxon>
        <taxon>Polychaeta</taxon>
        <taxon>Sedentaria</taxon>
        <taxon>Canalipalpata</taxon>
        <taxon>Sabellida</taxon>
        <taxon>Siboglinidae</taxon>
        <taxon>Ridgeia</taxon>
    </lineage>
</organism>
<evidence type="ECO:0000256" key="3">
    <source>
        <dbReference type="ARBA" id="ARBA00022454"/>
    </source>
</evidence>
<evidence type="ECO:0000259" key="7">
    <source>
        <dbReference type="Pfam" id="PF12231"/>
    </source>
</evidence>
<dbReference type="AlphaFoldDB" id="A0AAD9L699"/>
<dbReference type="PANTHER" id="PTHR22928">
    <property type="entry name" value="TELOMERE-ASSOCIATED PROTEIN RIF1"/>
    <property type="match status" value="1"/>
</dbReference>
<dbReference type="GO" id="GO:0005634">
    <property type="term" value="C:nucleus"/>
    <property type="evidence" value="ECO:0007669"/>
    <property type="project" value="UniProtKB-SubCell"/>
</dbReference>
<dbReference type="GO" id="GO:0000723">
    <property type="term" value="P:telomere maintenance"/>
    <property type="evidence" value="ECO:0007669"/>
    <property type="project" value="TreeGrafter"/>
</dbReference>
<comment type="subcellular location">
    <subcellularLocation>
        <location evidence="2">Chromosome</location>
        <location evidence="2">Telomere</location>
    </subcellularLocation>
    <subcellularLocation>
        <location evidence="1">Nucleus</location>
    </subcellularLocation>
</comment>
<sequence>MVAVEMGLTAMMQHQAEFSKNLEEDLKTLLIGELHKLMLAGEESYALKVWGVYIKLLGKTLHRSVLINPLLRVPQQGFRHPSSAVKCAAFGAWKTLIDNFALSPDVIADHSRVKLIMQVFARLNAKDESLAMAKLDAWWLFLSRLGTKLPLYFEQVCILLITWQ</sequence>
<dbReference type="InterPro" id="IPR022031">
    <property type="entry name" value="Rif1_N"/>
</dbReference>
<comment type="caution">
    <text evidence="8">The sequence shown here is derived from an EMBL/GenBank/DDBJ whole genome shotgun (WGS) entry which is preliminary data.</text>
</comment>
<evidence type="ECO:0000256" key="2">
    <source>
        <dbReference type="ARBA" id="ARBA00004574"/>
    </source>
</evidence>
<dbReference type="SUPFAM" id="SSF48371">
    <property type="entry name" value="ARM repeat"/>
    <property type="match status" value="1"/>
</dbReference>
<gene>
    <name evidence="8" type="ORF">NP493_322g02056</name>
</gene>
<keyword evidence="5" id="KW-0539">Nucleus</keyword>
<accession>A0AAD9L699</accession>
<dbReference type="PANTHER" id="PTHR22928:SF3">
    <property type="entry name" value="TELOMERE-ASSOCIATED PROTEIN RIF1"/>
    <property type="match status" value="1"/>
</dbReference>
<evidence type="ECO:0000256" key="1">
    <source>
        <dbReference type="ARBA" id="ARBA00004123"/>
    </source>
</evidence>
<protein>
    <recommendedName>
        <fullName evidence="7">Telomere-associated protein Rif1 N-terminal domain-containing protein</fullName>
    </recommendedName>
</protein>
<dbReference type="GO" id="GO:0140445">
    <property type="term" value="C:chromosome, telomeric repeat region"/>
    <property type="evidence" value="ECO:0007669"/>
    <property type="project" value="TreeGrafter"/>
</dbReference>
<evidence type="ECO:0000313" key="8">
    <source>
        <dbReference type="EMBL" id="KAK2183163.1"/>
    </source>
</evidence>
<evidence type="ECO:0000256" key="4">
    <source>
        <dbReference type="ARBA" id="ARBA00022895"/>
    </source>
</evidence>
<evidence type="ECO:0000256" key="6">
    <source>
        <dbReference type="ARBA" id="ARBA00023306"/>
    </source>
</evidence>
<dbReference type="EMBL" id="JAODUO010000321">
    <property type="protein sequence ID" value="KAK2183163.1"/>
    <property type="molecule type" value="Genomic_DNA"/>
</dbReference>
<keyword evidence="4" id="KW-0779">Telomere</keyword>
<dbReference type="Proteomes" id="UP001209878">
    <property type="component" value="Unassembled WGS sequence"/>
</dbReference>
<evidence type="ECO:0000256" key="5">
    <source>
        <dbReference type="ARBA" id="ARBA00023242"/>
    </source>
</evidence>
<name>A0AAD9L699_RIDPI</name>
<reference evidence="8" key="1">
    <citation type="journal article" date="2023" name="Mol. Biol. Evol.">
        <title>Third-Generation Sequencing Reveals the Adaptive Role of the Epigenome in Three Deep-Sea Polychaetes.</title>
        <authorList>
            <person name="Perez M."/>
            <person name="Aroh O."/>
            <person name="Sun Y."/>
            <person name="Lan Y."/>
            <person name="Juniper S.K."/>
            <person name="Young C.R."/>
            <person name="Angers B."/>
            <person name="Qian P.Y."/>
        </authorList>
    </citation>
    <scope>NUCLEOTIDE SEQUENCE</scope>
    <source>
        <strain evidence="8">R07B-5</strain>
    </source>
</reference>
<evidence type="ECO:0000313" key="9">
    <source>
        <dbReference type="Proteomes" id="UP001209878"/>
    </source>
</evidence>
<proteinExistence type="predicted"/>
<keyword evidence="9" id="KW-1185">Reference proteome</keyword>
<dbReference type="InterPro" id="IPR016024">
    <property type="entry name" value="ARM-type_fold"/>
</dbReference>
<keyword evidence="3" id="KW-0158">Chromosome</keyword>
<keyword evidence="6" id="KW-0131">Cell cycle</keyword>